<sequence>MFLNQFLLTRSPNFKEKWNQLNWKKESIGNGEFTLFCHPNINVVKNSTGNPNLFLIGSLYDWEFPELTDQEIIDELSKGSASTLFDRVSKYTGEFIIIFSSEDSLIIFHDATGQREIYYDLSFDNVASQVSLLAQGIELIPHDNKHAIEFYNSEVFKKRKLLIGDSTHVKNVKHLNCNHFIDLKRGKVTRFYPNKNLPERSLNDAGRIAATMIKGYLKAIFNRHQKIALAVTGGYDSRILFLASLEIPEEKCTYYVLKRLNMPDNHHDIVLSGKLTRAYGKKIVILDASKIPKMEDISDVKKSLDFPPNEVLEDVFKGQVYINGNVFEIARSVFGYAKNVTAEDLAFITGNGKLKFPTLIYKEWIKNTSEFKKLGYDFMDFLYWEDRMGIWLSKSRTEQLALNKIIKSPYNSRQLIDILLSVNKKHRGLHHNALQKKIIAILSENNKEVTKLPINPTRSAKFFIILFKMNLYNTFRYICLKLRLLGEF</sequence>
<comment type="caution">
    <text evidence="1">The sequence shown here is derived from an EMBL/GenBank/DDBJ whole genome shotgun (WGS) entry which is preliminary data.</text>
</comment>
<dbReference type="RefSeq" id="WP_166146395.1">
    <property type="nucleotide sequence ID" value="NZ_JAANYN010000003.1"/>
</dbReference>
<proteinExistence type="predicted"/>
<evidence type="ECO:0008006" key="3">
    <source>
        <dbReference type="Google" id="ProtNLM"/>
    </source>
</evidence>
<dbReference type="Proteomes" id="UP000649799">
    <property type="component" value="Unassembled WGS sequence"/>
</dbReference>
<keyword evidence="2" id="KW-1185">Reference proteome</keyword>
<name>A0ABX0H5N3_9BACT</name>
<evidence type="ECO:0000313" key="2">
    <source>
        <dbReference type="Proteomes" id="UP000649799"/>
    </source>
</evidence>
<dbReference type="EMBL" id="JAANYN010000003">
    <property type="protein sequence ID" value="NHE57165.1"/>
    <property type="molecule type" value="Genomic_DNA"/>
</dbReference>
<evidence type="ECO:0000313" key="1">
    <source>
        <dbReference type="EMBL" id="NHE57165.1"/>
    </source>
</evidence>
<reference evidence="1 2" key="1">
    <citation type="submission" date="2020-03" db="EMBL/GenBank/DDBJ databases">
        <title>Cyclobacterium plantarum sp. nov., a marine bacterium isolated from a coastal-marine wetland.</title>
        <authorList>
            <person name="Sanchez-Porro C."/>
            <person name="Ventosa A."/>
            <person name="Amoozegar M."/>
        </authorList>
    </citation>
    <scope>NUCLEOTIDE SEQUENCE [LARGE SCALE GENOMIC DNA]</scope>
    <source>
        <strain evidence="1 2">GBPx2</strain>
    </source>
</reference>
<protein>
    <recommendedName>
        <fullName evidence="3">Asparagine synthase</fullName>
    </recommendedName>
</protein>
<accession>A0ABX0H5N3</accession>
<organism evidence="1 2">
    <name type="scientific">Cyclobacterium plantarum</name>
    <dbReference type="NCBI Taxonomy" id="2716263"/>
    <lineage>
        <taxon>Bacteria</taxon>
        <taxon>Pseudomonadati</taxon>
        <taxon>Bacteroidota</taxon>
        <taxon>Cytophagia</taxon>
        <taxon>Cytophagales</taxon>
        <taxon>Cyclobacteriaceae</taxon>
        <taxon>Cyclobacterium</taxon>
    </lineage>
</organism>
<gene>
    <name evidence="1" type="ORF">G9Q97_10100</name>
</gene>